<proteinExistence type="predicted"/>
<dbReference type="AlphaFoldDB" id="A0A816WM98"/>
<accession>A0A816WM98</accession>
<protein>
    <submittedName>
        <fullName evidence="1">(rape) hypothetical protein</fullName>
    </submittedName>
</protein>
<dbReference type="Proteomes" id="UP001295469">
    <property type="component" value="Chromosome A02"/>
</dbReference>
<gene>
    <name evidence="1" type="ORF">DARMORV10_A02P04060.1</name>
</gene>
<reference evidence="1" key="1">
    <citation type="submission" date="2021-01" db="EMBL/GenBank/DDBJ databases">
        <authorList>
            <consortium name="Genoscope - CEA"/>
            <person name="William W."/>
        </authorList>
    </citation>
    <scope>NUCLEOTIDE SEQUENCE</scope>
</reference>
<dbReference type="EMBL" id="HG994356">
    <property type="protein sequence ID" value="CAF2136331.1"/>
    <property type="molecule type" value="Genomic_DNA"/>
</dbReference>
<name>A0A816WM98_BRANA</name>
<sequence>MDSEHQTMEQFLRSAELGVSDSTDPSRSHHSCLGHYRFTLEENSNDKVFIPLEISLYALASSCFEDSVGLWVVEKCGSVLKDMPTSLLEDIVIL</sequence>
<evidence type="ECO:0000313" key="1">
    <source>
        <dbReference type="EMBL" id="CAF2136331.1"/>
    </source>
</evidence>
<organism evidence="1">
    <name type="scientific">Brassica napus</name>
    <name type="common">Rape</name>
    <dbReference type="NCBI Taxonomy" id="3708"/>
    <lineage>
        <taxon>Eukaryota</taxon>
        <taxon>Viridiplantae</taxon>
        <taxon>Streptophyta</taxon>
        <taxon>Embryophyta</taxon>
        <taxon>Tracheophyta</taxon>
        <taxon>Spermatophyta</taxon>
        <taxon>Magnoliopsida</taxon>
        <taxon>eudicotyledons</taxon>
        <taxon>Gunneridae</taxon>
        <taxon>Pentapetalae</taxon>
        <taxon>rosids</taxon>
        <taxon>malvids</taxon>
        <taxon>Brassicales</taxon>
        <taxon>Brassicaceae</taxon>
        <taxon>Brassiceae</taxon>
        <taxon>Brassica</taxon>
    </lineage>
</organism>